<name>A0A177N8E1_9GAMM</name>
<sequence length="446" mass="50021">MSINNRIVWTEGMFLRPQHFQQHDRYLHTLVDGRCRGIRSHDWGLSTLAIDISQLAIGKICLNLARGIFQDGTPFYMPHEDELPLPLDVPPGTSNEIVYLALPLIRPDGIEVDSEHNPDGLARYRINHREVRDNNAGYDGRYPVQIAYMRPRLLLASQERSGYLCLGVANIVEVRADKTVVLDEKYIPASLQSTASRILAGFVRELQGLLHTRGEALAARVAGASHGAAVAEVADFLLLQTINRYEPLLEHLAADSSLHPESLFSLCLQIMGDLATFYRQNKRPANIPPYQHDDLRRCFIPLIEELRRLLSMVLEQNAIQIPLTKHSQSVYYSGRPDVKLLENAIYILAASAQVSSEMLRMHFPPQVKIGPVEEITQLVTAALPGIAIHPLPVAPRQLPYHAGCSYFELDKQSPYWKKMAESGGFAFHIGGNFPGLELEFWAIKKG</sequence>
<dbReference type="RefSeq" id="WP_082877705.1">
    <property type="nucleotide sequence ID" value="NZ_LUUJ01000093.1"/>
</dbReference>
<dbReference type="NCBIfam" id="TIGR03353">
    <property type="entry name" value="VI_chp_4"/>
    <property type="match status" value="1"/>
</dbReference>
<comment type="caution">
    <text evidence="1">The sequence shown here is derived from an EMBL/GenBank/DDBJ whole genome shotgun (WGS) entry which is preliminary data.</text>
</comment>
<dbReference type="Pfam" id="PF05936">
    <property type="entry name" value="T6SS_VasE"/>
    <property type="match status" value="1"/>
</dbReference>
<evidence type="ECO:0000313" key="2">
    <source>
        <dbReference type="Proteomes" id="UP000077857"/>
    </source>
</evidence>
<dbReference type="OrthoDB" id="9775333at2"/>
<dbReference type="EMBL" id="LUUJ01000093">
    <property type="protein sequence ID" value="OAI14142.1"/>
    <property type="molecule type" value="Genomic_DNA"/>
</dbReference>
<organism evidence="1 2">
    <name type="scientific">Methylomonas koyamae</name>
    <dbReference type="NCBI Taxonomy" id="702114"/>
    <lineage>
        <taxon>Bacteria</taxon>
        <taxon>Pseudomonadati</taxon>
        <taxon>Pseudomonadota</taxon>
        <taxon>Gammaproteobacteria</taxon>
        <taxon>Methylococcales</taxon>
        <taxon>Methylococcaceae</taxon>
        <taxon>Methylomonas</taxon>
    </lineage>
</organism>
<proteinExistence type="predicted"/>
<reference evidence="1 2" key="1">
    <citation type="submission" date="2016-03" db="EMBL/GenBank/DDBJ databases">
        <authorList>
            <person name="Ploux O."/>
        </authorList>
    </citation>
    <scope>NUCLEOTIDE SEQUENCE [LARGE SCALE GENOMIC DNA]</scope>
    <source>
        <strain evidence="1 2">R-45378</strain>
    </source>
</reference>
<gene>
    <name evidence="1" type="ORF">A1507_15810</name>
</gene>
<protein>
    <submittedName>
        <fullName evidence="1">Type VI secretion protein</fullName>
    </submittedName>
</protein>
<dbReference type="Proteomes" id="UP000077857">
    <property type="component" value="Unassembled WGS sequence"/>
</dbReference>
<dbReference type="InterPro" id="IPR010263">
    <property type="entry name" value="T6SS_TssK"/>
</dbReference>
<dbReference type="PANTHER" id="PTHR35566:SF1">
    <property type="entry name" value="TYPE VI SECRETION SYSTEM BASEPLATE COMPONENT TSSK1"/>
    <property type="match status" value="1"/>
</dbReference>
<dbReference type="AlphaFoldDB" id="A0A177N8E1"/>
<evidence type="ECO:0000313" key="1">
    <source>
        <dbReference type="EMBL" id="OAI14142.1"/>
    </source>
</evidence>
<dbReference type="PANTHER" id="PTHR35566">
    <property type="entry name" value="BLR3599 PROTEIN"/>
    <property type="match status" value="1"/>
</dbReference>
<accession>A0A177N8E1</accession>